<dbReference type="InterPro" id="IPR018289">
    <property type="entry name" value="MULE_transposase_dom"/>
</dbReference>
<dbReference type="Proteomes" id="UP000230233">
    <property type="component" value="Chromosome V"/>
</dbReference>
<sequence length="478" mass="54358">MAPRKNKPIIQVKGFAMRLQKKNQNGTELYYCVERERRARCDAAYVLDKTNNTFLMRKPHTRHDEDYAYLVRQALKKNANNGKPREVIDDVRDQFSTVASVACGSYDAKRKMIALAKGRKEEDVVEMDKGGSIANVFALTKVKDEKIGSGTGSSRILVFASDTGIELLANSETVFCDGTFDCVPAPFAQLFTIHAYVSPNVVRPVVFSLLSDKQTSTYETVLKIVLASHPSLSQWEPKTVICGKIELETQPKIENFADFETALKNAFESQFPRSNVQGCLFHLVQCWRRKAEKLKCYDEFIKGTIQDFWVRIKSIPFIVPTETKQYFDLIVSTVPTPISANVQTFIDYLVDYYIDDTVRFPPKMWSCAERTLTRIHRTTNVVESWHKVLTCVHSQKNGISPVLLSDILVKLKAEEMHTKKDWEELKLNPNFQVNRNRKLTNALKDARLIKTLENLPIPPNMPLTGLNLLDAISDAHSV</sequence>
<evidence type="ECO:0000313" key="2">
    <source>
        <dbReference type="EMBL" id="PIC24527.1"/>
    </source>
</evidence>
<dbReference type="PANTHER" id="PTHR47160">
    <property type="entry name" value="PUTATIVE-RELATED"/>
    <property type="match status" value="1"/>
</dbReference>
<proteinExistence type="predicted"/>
<dbReference type="AlphaFoldDB" id="A0A2G5TBA1"/>
<feature type="domain" description="MULE transposase" evidence="1">
    <location>
        <begin position="175"/>
        <end position="285"/>
    </location>
</feature>
<evidence type="ECO:0000313" key="3">
    <source>
        <dbReference type="Proteomes" id="UP000230233"/>
    </source>
</evidence>
<organism evidence="2 3">
    <name type="scientific">Caenorhabditis nigoni</name>
    <dbReference type="NCBI Taxonomy" id="1611254"/>
    <lineage>
        <taxon>Eukaryota</taxon>
        <taxon>Metazoa</taxon>
        <taxon>Ecdysozoa</taxon>
        <taxon>Nematoda</taxon>
        <taxon>Chromadorea</taxon>
        <taxon>Rhabditida</taxon>
        <taxon>Rhabditina</taxon>
        <taxon>Rhabditomorpha</taxon>
        <taxon>Rhabditoidea</taxon>
        <taxon>Rhabditidae</taxon>
        <taxon>Peloderinae</taxon>
        <taxon>Caenorhabditis</taxon>
    </lineage>
</organism>
<gene>
    <name evidence="2" type="primary">Cnig_chr_V.g17834</name>
    <name evidence="2" type="ORF">B9Z55_017834</name>
</gene>
<evidence type="ECO:0000259" key="1">
    <source>
        <dbReference type="Pfam" id="PF10551"/>
    </source>
</evidence>
<name>A0A2G5TBA1_9PELO</name>
<keyword evidence="3" id="KW-1185">Reference proteome</keyword>
<dbReference type="OrthoDB" id="5854292at2759"/>
<accession>A0A2G5TBA1</accession>
<dbReference type="PANTHER" id="PTHR47160:SF8">
    <property type="entry name" value="MULE TRANSPOSASE DOMAIN-CONTAINING PROTEIN"/>
    <property type="match status" value="1"/>
</dbReference>
<dbReference type="Pfam" id="PF10551">
    <property type="entry name" value="MULE"/>
    <property type="match status" value="1"/>
</dbReference>
<protein>
    <recommendedName>
        <fullName evidence="1">MULE transposase domain-containing protein</fullName>
    </recommendedName>
</protein>
<dbReference type="EMBL" id="PDUG01000005">
    <property type="protein sequence ID" value="PIC24527.1"/>
    <property type="molecule type" value="Genomic_DNA"/>
</dbReference>
<comment type="caution">
    <text evidence="2">The sequence shown here is derived from an EMBL/GenBank/DDBJ whole genome shotgun (WGS) entry which is preliminary data.</text>
</comment>
<reference evidence="3" key="1">
    <citation type="submission" date="2017-10" db="EMBL/GenBank/DDBJ databases">
        <title>Rapid genome shrinkage in a self-fertile nematode reveals novel sperm competition proteins.</title>
        <authorList>
            <person name="Yin D."/>
            <person name="Schwarz E.M."/>
            <person name="Thomas C.G."/>
            <person name="Felde R.L."/>
            <person name="Korf I.F."/>
            <person name="Cutter A.D."/>
            <person name="Schartner C.M."/>
            <person name="Ralston E.J."/>
            <person name="Meyer B.J."/>
            <person name="Haag E.S."/>
        </authorList>
    </citation>
    <scope>NUCLEOTIDE SEQUENCE [LARGE SCALE GENOMIC DNA]</scope>
    <source>
        <strain evidence="3">JU1422</strain>
    </source>
</reference>